<comment type="caution">
    <text evidence="4">The sequence shown here is derived from an EMBL/GenBank/DDBJ whole genome shotgun (WGS) entry which is preliminary data.</text>
</comment>
<dbReference type="Proteomes" id="UP000664405">
    <property type="component" value="Unassembled WGS sequence"/>
</dbReference>
<keyword evidence="1" id="KW-0808">Transferase</keyword>
<dbReference type="SMART" id="SM01120">
    <property type="entry name" value="Dak2"/>
    <property type="match status" value="1"/>
</dbReference>
<evidence type="ECO:0000256" key="1">
    <source>
        <dbReference type="ARBA" id="ARBA00022679"/>
    </source>
</evidence>
<sequence>MDKITSGDITALFEALHATFRDKRDELIALDAKVGDSDLGITMNAAFEAAAATVAAQTDTPMGKQFMLAGAAMAKAAPSTMGTLTATGFMRGGKALGDADAIGATEMAAFWRAYADGIAERGKAKLGDKTVLDVLVPIAESLEASVAAGLSLAESTSKASSDAKAALEATKNLVAQHGKAAAFAEKSKGLQDAGSTVAALLIETVAEFCNR</sequence>
<evidence type="ECO:0000256" key="2">
    <source>
        <dbReference type="ARBA" id="ARBA00022777"/>
    </source>
</evidence>
<dbReference type="GO" id="GO:0004371">
    <property type="term" value="F:glycerone kinase activity"/>
    <property type="evidence" value="ECO:0007669"/>
    <property type="project" value="InterPro"/>
</dbReference>
<name>A0A8I1MBF1_9PROT</name>
<gene>
    <name evidence="4" type="ORF">JF547_17660</name>
</gene>
<reference evidence="4" key="1">
    <citation type="submission" date="2020-12" db="EMBL/GenBank/DDBJ databases">
        <title>Oil enriched cultivation method for isolating marine PHA-producing bacteria.</title>
        <authorList>
            <person name="Zheng W."/>
            <person name="Yu S."/>
            <person name="Huang Y."/>
        </authorList>
    </citation>
    <scope>NUCLEOTIDE SEQUENCE</scope>
    <source>
        <strain evidence="4">SY-2-3</strain>
    </source>
</reference>
<dbReference type="PROSITE" id="PS51480">
    <property type="entry name" value="DHAL"/>
    <property type="match status" value="1"/>
</dbReference>
<dbReference type="Pfam" id="PF02734">
    <property type="entry name" value="Dak2"/>
    <property type="match status" value="1"/>
</dbReference>
<dbReference type="RefSeq" id="WP_206928173.1">
    <property type="nucleotide sequence ID" value="NZ_JAEKJW010000003.1"/>
</dbReference>
<dbReference type="InterPro" id="IPR036117">
    <property type="entry name" value="DhaL_dom_sf"/>
</dbReference>
<dbReference type="AlphaFoldDB" id="A0A8I1MBF1"/>
<dbReference type="GO" id="GO:0005829">
    <property type="term" value="C:cytosol"/>
    <property type="evidence" value="ECO:0007669"/>
    <property type="project" value="TreeGrafter"/>
</dbReference>
<evidence type="ECO:0000313" key="4">
    <source>
        <dbReference type="EMBL" id="MBN8198300.1"/>
    </source>
</evidence>
<organism evidence="4 5">
    <name type="scientific">Thalassospira povalilytica</name>
    <dbReference type="NCBI Taxonomy" id="732237"/>
    <lineage>
        <taxon>Bacteria</taxon>
        <taxon>Pseudomonadati</taxon>
        <taxon>Pseudomonadota</taxon>
        <taxon>Alphaproteobacteria</taxon>
        <taxon>Rhodospirillales</taxon>
        <taxon>Thalassospiraceae</taxon>
        <taxon>Thalassospira</taxon>
    </lineage>
</organism>
<accession>A0A8I1MBF1</accession>
<dbReference type="PANTHER" id="PTHR28629">
    <property type="entry name" value="TRIOKINASE/FMN CYCLASE"/>
    <property type="match status" value="1"/>
</dbReference>
<dbReference type="SUPFAM" id="SSF101473">
    <property type="entry name" value="DhaL-like"/>
    <property type="match status" value="1"/>
</dbReference>
<dbReference type="EMBL" id="JAEKJW010000003">
    <property type="protein sequence ID" value="MBN8198300.1"/>
    <property type="molecule type" value="Genomic_DNA"/>
</dbReference>
<feature type="domain" description="DhaL" evidence="3">
    <location>
        <begin position="7"/>
        <end position="207"/>
    </location>
</feature>
<dbReference type="InterPro" id="IPR004007">
    <property type="entry name" value="DhaL_dom"/>
</dbReference>
<protein>
    <submittedName>
        <fullName evidence="4">DAK2 domain-containing protein</fullName>
    </submittedName>
</protein>
<dbReference type="PANTHER" id="PTHR28629:SF4">
    <property type="entry name" value="TRIOKINASE_FMN CYCLASE"/>
    <property type="match status" value="1"/>
</dbReference>
<dbReference type="Gene3D" id="1.25.40.340">
    <property type="match status" value="1"/>
</dbReference>
<evidence type="ECO:0000259" key="3">
    <source>
        <dbReference type="PROSITE" id="PS51480"/>
    </source>
</evidence>
<proteinExistence type="predicted"/>
<keyword evidence="2" id="KW-0418">Kinase</keyword>
<dbReference type="InterPro" id="IPR050861">
    <property type="entry name" value="Dihydroxyacetone_Kinase"/>
</dbReference>
<evidence type="ECO:0000313" key="5">
    <source>
        <dbReference type="Proteomes" id="UP000664405"/>
    </source>
</evidence>
<dbReference type="GO" id="GO:0019563">
    <property type="term" value="P:glycerol catabolic process"/>
    <property type="evidence" value="ECO:0007669"/>
    <property type="project" value="TreeGrafter"/>
</dbReference>